<dbReference type="PANTHER" id="PTHR30146:SF148">
    <property type="entry name" value="HTH-TYPE TRANSCRIPTIONAL REPRESSOR PURR-RELATED"/>
    <property type="match status" value="1"/>
</dbReference>
<feature type="domain" description="Transcriptional regulator LacI/GalR-like sensor" evidence="5">
    <location>
        <begin position="140"/>
        <end position="302"/>
    </location>
</feature>
<evidence type="ECO:0000256" key="3">
    <source>
        <dbReference type="ARBA" id="ARBA00023125"/>
    </source>
</evidence>
<dbReference type="EMBL" id="BOVJ01000062">
    <property type="protein sequence ID" value="GIQ63433.1"/>
    <property type="molecule type" value="Genomic_DNA"/>
</dbReference>
<evidence type="ECO:0000313" key="6">
    <source>
        <dbReference type="EMBL" id="GIQ63433.1"/>
    </source>
</evidence>
<organism evidence="6 7">
    <name type="scientific">Paenibacillus cisolokensis</name>
    <dbReference type="NCBI Taxonomy" id="1658519"/>
    <lineage>
        <taxon>Bacteria</taxon>
        <taxon>Bacillati</taxon>
        <taxon>Bacillota</taxon>
        <taxon>Bacilli</taxon>
        <taxon>Bacillales</taxon>
        <taxon>Paenibacillaceae</taxon>
        <taxon>Paenibacillus</taxon>
    </lineage>
</organism>
<dbReference type="PANTHER" id="PTHR30146">
    <property type="entry name" value="LACI-RELATED TRANSCRIPTIONAL REPRESSOR"/>
    <property type="match status" value="1"/>
</dbReference>
<dbReference type="Proteomes" id="UP000680304">
    <property type="component" value="Unassembled WGS sequence"/>
</dbReference>
<dbReference type="SUPFAM" id="SSF53822">
    <property type="entry name" value="Periplasmic binding protein-like I"/>
    <property type="match status" value="1"/>
</dbReference>
<evidence type="ECO:0000256" key="4">
    <source>
        <dbReference type="ARBA" id="ARBA00023163"/>
    </source>
</evidence>
<dbReference type="CDD" id="cd06267">
    <property type="entry name" value="PBP1_LacI_sugar_binding-like"/>
    <property type="match status" value="1"/>
</dbReference>
<dbReference type="Pfam" id="PF13377">
    <property type="entry name" value="Peripla_BP_3"/>
    <property type="match status" value="1"/>
</dbReference>
<accession>A0ABQ4N5E5</accession>
<proteinExistence type="predicted"/>
<dbReference type="Gene3D" id="3.40.50.2300">
    <property type="match status" value="2"/>
</dbReference>
<name>A0ABQ4N5E5_9BACL</name>
<evidence type="ECO:0000256" key="1">
    <source>
        <dbReference type="ARBA" id="ARBA00022491"/>
    </source>
</evidence>
<keyword evidence="7" id="KW-1185">Reference proteome</keyword>
<keyword evidence="2" id="KW-0805">Transcription regulation</keyword>
<comment type="caution">
    <text evidence="6">The sequence shown here is derived from an EMBL/GenBank/DDBJ whole genome shotgun (WGS) entry which is preliminary data.</text>
</comment>
<evidence type="ECO:0000256" key="2">
    <source>
        <dbReference type="ARBA" id="ARBA00023015"/>
    </source>
</evidence>
<keyword evidence="1" id="KW-0678">Repressor</keyword>
<evidence type="ECO:0000313" key="7">
    <source>
        <dbReference type="Proteomes" id="UP000680304"/>
    </source>
</evidence>
<gene>
    <name evidence="6" type="ORF">PACILC2_20010</name>
</gene>
<keyword evidence="4" id="KW-0804">Transcription</keyword>
<keyword evidence="3" id="KW-0238">DNA-binding</keyword>
<dbReference type="InterPro" id="IPR028082">
    <property type="entry name" value="Peripla_BP_I"/>
</dbReference>
<reference evidence="6 7" key="1">
    <citation type="submission" date="2021-04" db="EMBL/GenBank/DDBJ databases">
        <title>Draft genome sequence of Paenibacillus cisolokensis, LC2-13A.</title>
        <authorList>
            <person name="Uke A."/>
            <person name="Chhe C."/>
            <person name="Baramee S."/>
            <person name="Kosugi A."/>
        </authorList>
    </citation>
    <scope>NUCLEOTIDE SEQUENCE [LARGE SCALE GENOMIC DNA]</scope>
    <source>
        <strain evidence="6 7">LC2-13A</strain>
    </source>
</reference>
<evidence type="ECO:0000259" key="5">
    <source>
        <dbReference type="Pfam" id="PF13377"/>
    </source>
</evidence>
<protein>
    <submittedName>
        <fullName evidence="6">LacI family transcriptional regulator</fullName>
    </submittedName>
</protein>
<dbReference type="InterPro" id="IPR046335">
    <property type="entry name" value="LacI/GalR-like_sensor"/>
</dbReference>
<sequence length="312" mass="34607">MLEAAERLHYVPSALAQRFARRKSGNLGVILPLVPKVRLFSTYYFSEILSGVGEEAGRHGYDLLLMFRKPDEKREYAMLFRTQKVDALIVLGSRDEPDERQALAELWRDGYPFCLVNQRFDEEPFPAVDADHESGSFQVVRHLAGQGCRRIAFVNGPLVYSNSADRLAGYRRALEASGLPFDPKRIYAGNYSRKSGLELAASIADAMRRGEVDGIFAGNDRMAIGIMQGLREFGLEAGADYALAGCDDSEGARMTDPQLTTLSVPFDRMGKLAARRLLAADETTWDTPILKLPVELIVRASTERFGSSSTTD</sequence>